<evidence type="ECO:0000313" key="11">
    <source>
        <dbReference type="Proteomes" id="UP000243515"/>
    </source>
</evidence>
<accession>A0A232M2D0</accession>
<name>A0A232M2D0_9EURO</name>
<evidence type="ECO:0000256" key="6">
    <source>
        <dbReference type="ARBA" id="ARBA00022989"/>
    </source>
</evidence>
<keyword evidence="6 9" id="KW-1133">Transmembrane helix</keyword>
<keyword evidence="7 9" id="KW-0472">Membrane</keyword>
<keyword evidence="5" id="KW-0256">Endoplasmic reticulum</keyword>
<evidence type="ECO:0000256" key="7">
    <source>
        <dbReference type="ARBA" id="ARBA00023136"/>
    </source>
</evidence>
<dbReference type="OrthoDB" id="17366at2759"/>
<evidence type="ECO:0000256" key="5">
    <source>
        <dbReference type="ARBA" id="ARBA00022824"/>
    </source>
</evidence>
<keyword evidence="4 9" id="KW-0812">Transmembrane</keyword>
<proteinExistence type="predicted"/>
<evidence type="ECO:0000256" key="4">
    <source>
        <dbReference type="ARBA" id="ARBA00022692"/>
    </source>
</evidence>
<protein>
    <recommendedName>
        <fullName evidence="12">GPI-anchor biosynthesis protein (Pig-F)</fullName>
    </recommendedName>
</protein>
<feature type="transmembrane region" description="Helical" evidence="9">
    <location>
        <begin position="157"/>
        <end position="180"/>
    </location>
</feature>
<evidence type="ECO:0000256" key="3">
    <source>
        <dbReference type="ARBA" id="ARBA00022502"/>
    </source>
</evidence>
<feature type="non-terminal residue" evidence="10">
    <location>
        <position position="251"/>
    </location>
</feature>
<dbReference type="GO" id="GO:0005789">
    <property type="term" value="C:endoplasmic reticulum membrane"/>
    <property type="evidence" value="ECO:0007669"/>
    <property type="project" value="UniProtKB-SubCell"/>
</dbReference>
<gene>
    <name evidence="10" type="ORF">Egran_01713</name>
</gene>
<evidence type="ECO:0000256" key="1">
    <source>
        <dbReference type="ARBA" id="ARBA00004477"/>
    </source>
</evidence>
<dbReference type="Pfam" id="PF06699">
    <property type="entry name" value="PIG-F"/>
    <property type="match status" value="1"/>
</dbReference>
<feature type="region of interest" description="Disordered" evidence="8">
    <location>
        <begin position="83"/>
        <end position="149"/>
    </location>
</feature>
<evidence type="ECO:0000256" key="9">
    <source>
        <dbReference type="SAM" id="Phobius"/>
    </source>
</evidence>
<keyword evidence="11" id="KW-1185">Reference proteome</keyword>
<comment type="pathway">
    <text evidence="2">Glycolipid biosynthesis; glycosylphosphatidylinositol-anchor biosynthesis.</text>
</comment>
<sequence length="251" mass="25762">MASSSTGPPRKPSVPPIDFLSSSTARTYAHVHPALLLSLYVMRFPGLVADPVSSLLHGLPFLAALQGAYVVICLPPAGSSLSSSSSSSQLTADGTPATSSVGASGVVGRVVDGDGDGAKKATEAGSGPVLRAGKSQPYRRKQTHDSSKEDISRRVTAAILSLTLSLLLGTPILAIVMVLFGAPFTTHHSQTALCAAHLAILSSTGLVYVHGVDNSVWREIWAFARPADAVWGGAFGTGVGAWLGAIPIPLD</sequence>
<dbReference type="AlphaFoldDB" id="A0A232M2D0"/>
<organism evidence="10 11">
    <name type="scientific">Elaphomyces granulatus</name>
    <dbReference type="NCBI Taxonomy" id="519963"/>
    <lineage>
        <taxon>Eukaryota</taxon>
        <taxon>Fungi</taxon>
        <taxon>Dikarya</taxon>
        <taxon>Ascomycota</taxon>
        <taxon>Pezizomycotina</taxon>
        <taxon>Eurotiomycetes</taxon>
        <taxon>Eurotiomycetidae</taxon>
        <taxon>Eurotiales</taxon>
        <taxon>Elaphomycetaceae</taxon>
        <taxon>Elaphomyces</taxon>
    </lineage>
</organism>
<evidence type="ECO:0000256" key="8">
    <source>
        <dbReference type="SAM" id="MobiDB-lite"/>
    </source>
</evidence>
<feature type="compositionally biased region" description="Low complexity" evidence="8">
    <location>
        <begin position="97"/>
        <end position="110"/>
    </location>
</feature>
<evidence type="ECO:0000256" key="2">
    <source>
        <dbReference type="ARBA" id="ARBA00004687"/>
    </source>
</evidence>
<reference evidence="10 11" key="1">
    <citation type="journal article" date="2015" name="Environ. Microbiol.">
        <title>Metagenome sequence of Elaphomyces granulatus from sporocarp tissue reveals Ascomycota ectomycorrhizal fingerprints of genome expansion and a Proteobacteria-rich microbiome.</title>
        <authorList>
            <person name="Quandt C.A."/>
            <person name="Kohler A."/>
            <person name="Hesse C.N."/>
            <person name="Sharpton T.J."/>
            <person name="Martin F."/>
            <person name="Spatafora J.W."/>
        </authorList>
    </citation>
    <scope>NUCLEOTIDE SEQUENCE [LARGE SCALE GENOMIC DNA]</scope>
    <source>
        <strain evidence="10 11">OSC145934</strain>
    </source>
</reference>
<comment type="caution">
    <text evidence="10">The sequence shown here is derived from an EMBL/GenBank/DDBJ whole genome shotgun (WGS) entry which is preliminary data.</text>
</comment>
<dbReference type="GO" id="GO:0006506">
    <property type="term" value="P:GPI anchor biosynthetic process"/>
    <property type="evidence" value="ECO:0007669"/>
    <property type="project" value="UniProtKB-UniPathway"/>
</dbReference>
<feature type="transmembrane region" description="Helical" evidence="9">
    <location>
        <begin position="192"/>
        <end position="209"/>
    </location>
</feature>
<feature type="transmembrane region" description="Helical" evidence="9">
    <location>
        <begin position="229"/>
        <end position="250"/>
    </location>
</feature>
<evidence type="ECO:0008006" key="12">
    <source>
        <dbReference type="Google" id="ProtNLM"/>
    </source>
</evidence>
<keyword evidence="3" id="KW-0337">GPI-anchor biosynthesis</keyword>
<dbReference type="Proteomes" id="UP000243515">
    <property type="component" value="Unassembled WGS sequence"/>
</dbReference>
<dbReference type="InterPro" id="IPR009580">
    <property type="entry name" value="GPI_biosynthesis_protein_Pig-F"/>
</dbReference>
<comment type="subcellular location">
    <subcellularLocation>
        <location evidence="1">Endoplasmic reticulum membrane</location>
        <topology evidence="1">Multi-pass membrane protein</topology>
    </subcellularLocation>
</comment>
<dbReference type="UniPathway" id="UPA00196"/>
<dbReference type="EMBL" id="NPHW01002899">
    <property type="protein sequence ID" value="OXV10526.1"/>
    <property type="molecule type" value="Genomic_DNA"/>
</dbReference>
<evidence type="ECO:0000313" key="10">
    <source>
        <dbReference type="EMBL" id="OXV10526.1"/>
    </source>
</evidence>